<dbReference type="InterPro" id="IPR027417">
    <property type="entry name" value="P-loop_NTPase"/>
</dbReference>
<keyword evidence="3" id="KW-0547">Nucleotide-binding</keyword>
<dbReference type="GO" id="GO:0140359">
    <property type="term" value="F:ABC-type transporter activity"/>
    <property type="evidence" value="ECO:0007669"/>
    <property type="project" value="InterPro"/>
</dbReference>
<dbReference type="Pfam" id="PF00005">
    <property type="entry name" value="ABC_tran"/>
    <property type="match status" value="1"/>
</dbReference>
<dbReference type="AlphaFoldDB" id="A0A4R2RGK6"/>
<dbReference type="InterPro" id="IPR029439">
    <property type="entry name" value="Wzt_C"/>
</dbReference>
<dbReference type="SUPFAM" id="SSF52540">
    <property type="entry name" value="P-loop containing nucleoside triphosphate hydrolases"/>
    <property type="match status" value="1"/>
</dbReference>
<dbReference type="SMART" id="SM00382">
    <property type="entry name" value="AAA"/>
    <property type="match status" value="1"/>
</dbReference>
<comment type="similarity">
    <text evidence="1">Belongs to the ABC transporter superfamily.</text>
</comment>
<dbReference type="GO" id="GO:0005524">
    <property type="term" value="F:ATP binding"/>
    <property type="evidence" value="ECO:0007669"/>
    <property type="project" value="UniProtKB-KW"/>
</dbReference>
<keyword evidence="7" id="KW-1185">Reference proteome</keyword>
<dbReference type="EMBL" id="SLXU01000017">
    <property type="protein sequence ID" value="TCP58761.1"/>
    <property type="molecule type" value="Genomic_DNA"/>
</dbReference>
<dbReference type="Pfam" id="PF14524">
    <property type="entry name" value="Wzt_C"/>
    <property type="match status" value="1"/>
</dbReference>
<evidence type="ECO:0000256" key="4">
    <source>
        <dbReference type="ARBA" id="ARBA00022840"/>
    </source>
</evidence>
<dbReference type="GO" id="GO:0016020">
    <property type="term" value="C:membrane"/>
    <property type="evidence" value="ECO:0007669"/>
    <property type="project" value="InterPro"/>
</dbReference>
<evidence type="ECO:0000256" key="1">
    <source>
        <dbReference type="ARBA" id="ARBA00005417"/>
    </source>
</evidence>
<comment type="caution">
    <text evidence="6">The sequence shown here is derived from an EMBL/GenBank/DDBJ whole genome shotgun (WGS) entry which is preliminary data.</text>
</comment>
<dbReference type="InterPro" id="IPR015860">
    <property type="entry name" value="ABC_transpr_TagH-like"/>
</dbReference>
<accession>A0A4R2RGK6</accession>
<dbReference type="Gene3D" id="3.40.50.300">
    <property type="entry name" value="P-loop containing nucleotide triphosphate hydrolases"/>
    <property type="match status" value="1"/>
</dbReference>
<gene>
    <name evidence="6" type="ORF">EV663_11727</name>
</gene>
<dbReference type="Proteomes" id="UP000295050">
    <property type="component" value="Unassembled WGS sequence"/>
</dbReference>
<dbReference type="PROSITE" id="PS50893">
    <property type="entry name" value="ABC_TRANSPORTER_2"/>
    <property type="match status" value="1"/>
</dbReference>
<name>A0A4R2RGK6_9RHOB</name>
<evidence type="ECO:0000313" key="6">
    <source>
        <dbReference type="EMBL" id="TCP58761.1"/>
    </source>
</evidence>
<dbReference type="GO" id="GO:0016887">
    <property type="term" value="F:ATP hydrolysis activity"/>
    <property type="evidence" value="ECO:0007669"/>
    <property type="project" value="InterPro"/>
</dbReference>
<dbReference type="Gene3D" id="2.70.50.60">
    <property type="entry name" value="abc- transporter (atp binding component) like domain"/>
    <property type="match status" value="1"/>
</dbReference>
<dbReference type="CDD" id="cd10147">
    <property type="entry name" value="Wzt_C-like"/>
    <property type="match status" value="1"/>
</dbReference>
<evidence type="ECO:0000256" key="3">
    <source>
        <dbReference type="ARBA" id="ARBA00022741"/>
    </source>
</evidence>
<evidence type="ECO:0000313" key="7">
    <source>
        <dbReference type="Proteomes" id="UP000295050"/>
    </source>
</evidence>
<dbReference type="InterPro" id="IPR050683">
    <property type="entry name" value="Bact_Polysacc_Export_ATP-bd"/>
</dbReference>
<dbReference type="CDD" id="cd03220">
    <property type="entry name" value="ABC_KpsT_Wzt"/>
    <property type="match status" value="1"/>
</dbReference>
<feature type="domain" description="ABC transporter" evidence="5">
    <location>
        <begin position="43"/>
        <end position="268"/>
    </location>
</feature>
<dbReference type="PANTHER" id="PTHR46743:SF2">
    <property type="entry name" value="TEICHOIC ACIDS EXPORT ATP-BINDING PROTEIN TAGH"/>
    <property type="match status" value="1"/>
</dbReference>
<evidence type="ECO:0000259" key="5">
    <source>
        <dbReference type="PROSITE" id="PS50893"/>
    </source>
</evidence>
<dbReference type="InterPro" id="IPR003593">
    <property type="entry name" value="AAA+_ATPase"/>
</dbReference>
<organism evidence="6 7">
    <name type="scientific">Rhodovulum bhavnagarense</name>
    <dbReference type="NCBI Taxonomy" id="992286"/>
    <lineage>
        <taxon>Bacteria</taxon>
        <taxon>Pseudomonadati</taxon>
        <taxon>Pseudomonadota</taxon>
        <taxon>Alphaproteobacteria</taxon>
        <taxon>Rhodobacterales</taxon>
        <taxon>Paracoccaceae</taxon>
        <taxon>Rhodovulum</taxon>
    </lineage>
</organism>
<keyword evidence="2" id="KW-0813">Transport</keyword>
<proteinExistence type="inferred from homology"/>
<dbReference type="PANTHER" id="PTHR46743">
    <property type="entry name" value="TEICHOIC ACIDS EXPORT ATP-BINDING PROTEIN TAGH"/>
    <property type="match status" value="1"/>
</dbReference>
<evidence type="ECO:0000256" key="2">
    <source>
        <dbReference type="ARBA" id="ARBA00022448"/>
    </source>
</evidence>
<sequence>MSDVVIRAEGLGKKYVIGHESTERYTALRDVLAQQGRRLLRSARDMAAGRALIAGEEREEFWALKDVNFEIKRGEVVGIIGRNGAGKSTLLKVLSRITEPSEGRVIIEGRVASLLEVGTGFHPELTGRENIYLNGAILGMTRAEIRRKFDEIVDFAGVEKFLDTPVKRYSSGMYVRLAFSVAAHLEPEILVVDEVLAVGDAEFQKKCLGKMQDVAGHGRTVLFVSHNMAAVQNLCSRAYFFQKGRKYAEGNTIDVIKQYLSTDCSELVTAGYISDKPRKGKQDLYFHRVLFNKTSGSSSESNPPVTGAPCEISLKLKGDPEVRGSARMGITFKDAFGNPLFLLANEASTPSILRVEDGSCVVCRIEKFPLTQGKYSISLFLEVDGVIQDWIEDGLSVEVEAGSFFGTSKNCPSGWEGKAVLVENSWKSTLQERNYHAS</sequence>
<protein>
    <submittedName>
        <fullName evidence="6">Lipopolysaccharide transport system ATP-binding protein</fullName>
    </submittedName>
</protein>
<dbReference type="OrthoDB" id="9778870at2"/>
<reference evidence="6 7" key="1">
    <citation type="submission" date="2019-03" db="EMBL/GenBank/DDBJ databases">
        <title>Genomic Encyclopedia of Type Strains, Phase IV (KMG-IV): sequencing the most valuable type-strain genomes for metagenomic binning, comparative biology and taxonomic classification.</title>
        <authorList>
            <person name="Goeker M."/>
        </authorList>
    </citation>
    <scope>NUCLEOTIDE SEQUENCE [LARGE SCALE GENOMIC DNA]</scope>
    <source>
        <strain evidence="6 7">DSM 24766</strain>
    </source>
</reference>
<dbReference type="InterPro" id="IPR003439">
    <property type="entry name" value="ABC_transporter-like_ATP-bd"/>
</dbReference>
<keyword evidence="4 6" id="KW-0067">ATP-binding</keyword>